<dbReference type="InterPro" id="IPR027417">
    <property type="entry name" value="P-loop_NTPase"/>
</dbReference>
<feature type="region of interest" description="Disordered" evidence="9">
    <location>
        <begin position="165"/>
        <end position="186"/>
    </location>
</feature>
<feature type="region of interest" description="Disordered" evidence="9">
    <location>
        <begin position="40"/>
        <end position="92"/>
    </location>
</feature>
<feature type="region of interest" description="Disordered" evidence="9">
    <location>
        <begin position="2242"/>
        <end position="2283"/>
    </location>
</feature>
<evidence type="ECO:0000256" key="9">
    <source>
        <dbReference type="SAM" id="MobiDB-lite"/>
    </source>
</evidence>
<dbReference type="PROSITE" id="PS51192">
    <property type="entry name" value="HELICASE_ATP_BIND_1"/>
    <property type="match status" value="1"/>
</dbReference>
<feature type="compositionally biased region" description="Basic and acidic residues" evidence="9">
    <location>
        <begin position="3621"/>
        <end position="3633"/>
    </location>
</feature>
<evidence type="ECO:0000256" key="3">
    <source>
        <dbReference type="ARBA" id="ARBA00022741"/>
    </source>
</evidence>
<feature type="compositionally biased region" description="Pro residues" evidence="9">
    <location>
        <begin position="3983"/>
        <end position="3993"/>
    </location>
</feature>
<keyword evidence="3" id="KW-0547">Nucleotide-binding</keyword>
<comment type="similarity">
    <text evidence="2">Belongs to the SNF2/RAD54 helicase family.</text>
</comment>
<dbReference type="CDD" id="cd18793">
    <property type="entry name" value="SF2_C_SNF"/>
    <property type="match status" value="1"/>
</dbReference>
<feature type="compositionally biased region" description="Polar residues" evidence="9">
    <location>
        <begin position="561"/>
        <end position="579"/>
    </location>
</feature>
<evidence type="ECO:0000256" key="4">
    <source>
        <dbReference type="ARBA" id="ARBA00022801"/>
    </source>
</evidence>
<dbReference type="Gene3D" id="3.40.50.300">
    <property type="entry name" value="P-loop containing nucleotide triphosphate hydrolases"/>
    <property type="match status" value="1"/>
</dbReference>
<dbReference type="GeneID" id="114239330"/>
<feature type="region of interest" description="Disordered" evidence="9">
    <location>
        <begin position="3348"/>
        <end position="3459"/>
    </location>
</feature>
<keyword evidence="6" id="KW-0067">ATP-binding</keyword>
<feature type="compositionally biased region" description="Basic and acidic residues" evidence="9">
    <location>
        <begin position="3663"/>
        <end position="3679"/>
    </location>
</feature>
<proteinExistence type="inferred from homology"/>
<dbReference type="RefSeq" id="XP_028025282.1">
    <property type="nucleotide sequence ID" value="XM_028169481.1"/>
</dbReference>
<keyword evidence="8" id="KW-0539">Nucleus</keyword>
<feature type="region of interest" description="Disordered" evidence="9">
    <location>
        <begin position="419"/>
        <end position="442"/>
    </location>
</feature>
<feature type="compositionally biased region" description="Low complexity" evidence="9">
    <location>
        <begin position="2256"/>
        <end position="2267"/>
    </location>
</feature>
<feature type="compositionally biased region" description="Polar residues" evidence="9">
    <location>
        <begin position="599"/>
        <end position="632"/>
    </location>
</feature>
<dbReference type="GO" id="GO:0005634">
    <property type="term" value="C:nucleus"/>
    <property type="evidence" value="ECO:0007669"/>
    <property type="project" value="UniProtKB-SubCell"/>
</dbReference>
<feature type="region of interest" description="Disordered" evidence="9">
    <location>
        <begin position="3105"/>
        <end position="3141"/>
    </location>
</feature>
<dbReference type="PANTHER" id="PTHR45797">
    <property type="entry name" value="RAD54-LIKE"/>
    <property type="match status" value="1"/>
</dbReference>
<keyword evidence="5" id="KW-0347">Helicase</keyword>
<evidence type="ECO:0000259" key="10">
    <source>
        <dbReference type="PROSITE" id="PS51192"/>
    </source>
</evidence>
<dbReference type="PROSITE" id="PS51194">
    <property type="entry name" value="HELICASE_CTER"/>
    <property type="match status" value="1"/>
</dbReference>
<feature type="region of interest" description="Disordered" evidence="9">
    <location>
        <begin position="3791"/>
        <end position="3922"/>
    </location>
</feature>
<dbReference type="InterPro" id="IPR038718">
    <property type="entry name" value="SNF2-like_sf"/>
</dbReference>
<feature type="compositionally biased region" description="Acidic residues" evidence="9">
    <location>
        <begin position="2181"/>
        <end position="2194"/>
    </location>
</feature>
<feature type="compositionally biased region" description="Pro residues" evidence="9">
    <location>
        <begin position="3238"/>
        <end position="3253"/>
    </location>
</feature>
<gene>
    <name evidence="13" type="primary">LOC114239330</name>
</gene>
<feature type="region of interest" description="Disordered" evidence="9">
    <location>
        <begin position="558"/>
        <end position="648"/>
    </location>
</feature>
<keyword evidence="4" id="KW-0378">Hydrolase</keyword>
<dbReference type="Pfam" id="PF00271">
    <property type="entry name" value="Helicase_C"/>
    <property type="match status" value="1"/>
</dbReference>
<reference evidence="13" key="1">
    <citation type="submission" date="2025-08" db="UniProtKB">
        <authorList>
            <consortium name="RefSeq"/>
        </authorList>
    </citation>
    <scope>IDENTIFICATION</scope>
    <source>
        <tissue evidence="13">Silk gland</tissue>
    </source>
</reference>
<feature type="region of interest" description="Disordered" evidence="9">
    <location>
        <begin position="3621"/>
        <end position="3642"/>
    </location>
</feature>
<dbReference type="SUPFAM" id="SSF52540">
    <property type="entry name" value="P-loop containing nucleoside triphosphate hydrolases"/>
    <property type="match status" value="2"/>
</dbReference>
<feature type="compositionally biased region" description="Low complexity" evidence="9">
    <location>
        <begin position="3844"/>
        <end position="3853"/>
    </location>
</feature>
<organism evidence="12 13">
    <name type="scientific">Bombyx mandarina</name>
    <name type="common">Wild silk moth</name>
    <name type="synonym">Wild silkworm</name>
    <dbReference type="NCBI Taxonomy" id="7092"/>
    <lineage>
        <taxon>Eukaryota</taxon>
        <taxon>Metazoa</taxon>
        <taxon>Ecdysozoa</taxon>
        <taxon>Arthropoda</taxon>
        <taxon>Hexapoda</taxon>
        <taxon>Insecta</taxon>
        <taxon>Pterygota</taxon>
        <taxon>Neoptera</taxon>
        <taxon>Endopterygota</taxon>
        <taxon>Lepidoptera</taxon>
        <taxon>Glossata</taxon>
        <taxon>Ditrysia</taxon>
        <taxon>Bombycoidea</taxon>
        <taxon>Bombycidae</taxon>
        <taxon>Bombycinae</taxon>
        <taxon>Bombyx</taxon>
    </lineage>
</organism>
<dbReference type="SMART" id="SM00490">
    <property type="entry name" value="HELICc"/>
    <property type="match status" value="1"/>
</dbReference>
<feature type="compositionally biased region" description="Acidic residues" evidence="9">
    <location>
        <begin position="2148"/>
        <end position="2157"/>
    </location>
</feature>
<dbReference type="Gene3D" id="3.40.50.10810">
    <property type="entry name" value="Tandem AAA-ATPase domain"/>
    <property type="match status" value="1"/>
</dbReference>
<feature type="compositionally biased region" description="Polar residues" evidence="9">
    <location>
        <begin position="81"/>
        <end position="92"/>
    </location>
</feature>
<feature type="domain" description="Helicase ATP-binding" evidence="10">
    <location>
        <begin position="2478"/>
        <end position="2675"/>
    </location>
</feature>
<evidence type="ECO:0000259" key="11">
    <source>
        <dbReference type="PROSITE" id="PS51194"/>
    </source>
</evidence>
<dbReference type="Proteomes" id="UP000504629">
    <property type="component" value="Unplaced"/>
</dbReference>
<dbReference type="PANTHER" id="PTHR45797:SF3">
    <property type="entry name" value="TRANSCRIPTIONAL REGULATOR ATRX HOMOLOG"/>
    <property type="match status" value="1"/>
</dbReference>
<feature type="region of interest" description="Disordered" evidence="9">
    <location>
        <begin position="3296"/>
        <end position="3322"/>
    </location>
</feature>
<feature type="region of interest" description="Disordered" evidence="9">
    <location>
        <begin position="3660"/>
        <end position="3679"/>
    </location>
</feature>
<dbReference type="SMART" id="SM00487">
    <property type="entry name" value="DEXDc"/>
    <property type="match status" value="1"/>
</dbReference>
<feature type="region of interest" description="Disordered" evidence="9">
    <location>
        <begin position="2097"/>
        <end position="2216"/>
    </location>
</feature>
<accession>A0A6J2J821</accession>
<feature type="compositionally biased region" description="Basic and acidic residues" evidence="9">
    <location>
        <begin position="3438"/>
        <end position="3459"/>
    </location>
</feature>
<feature type="compositionally biased region" description="Basic and acidic residues" evidence="9">
    <location>
        <begin position="2108"/>
        <end position="2129"/>
    </location>
</feature>
<evidence type="ECO:0000256" key="8">
    <source>
        <dbReference type="ARBA" id="ARBA00023242"/>
    </source>
</evidence>
<keyword evidence="12" id="KW-1185">Reference proteome</keyword>
<dbReference type="InterPro" id="IPR014001">
    <property type="entry name" value="Helicase_ATP-bd"/>
</dbReference>
<dbReference type="InterPro" id="IPR044574">
    <property type="entry name" value="ARIP4-like"/>
</dbReference>
<name>A0A6J2J821_BOMMA</name>
<evidence type="ECO:0000256" key="1">
    <source>
        <dbReference type="ARBA" id="ARBA00004123"/>
    </source>
</evidence>
<evidence type="ECO:0000256" key="6">
    <source>
        <dbReference type="ARBA" id="ARBA00022840"/>
    </source>
</evidence>
<comment type="subcellular location">
    <subcellularLocation>
        <location evidence="1">Nucleus</location>
    </subcellularLocation>
</comment>
<feature type="compositionally biased region" description="Acidic residues" evidence="9">
    <location>
        <begin position="754"/>
        <end position="773"/>
    </location>
</feature>
<dbReference type="GO" id="GO:0016887">
    <property type="term" value="F:ATP hydrolysis activity"/>
    <property type="evidence" value="ECO:0007669"/>
    <property type="project" value="InterPro"/>
</dbReference>
<feature type="region of interest" description="Disordered" evidence="9">
    <location>
        <begin position="1788"/>
        <end position="1869"/>
    </location>
</feature>
<feature type="region of interest" description="Disordered" evidence="9">
    <location>
        <begin position="371"/>
        <end position="395"/>
    </location>
</feature>
<dbReference type="KEGG" id="bman:114239330"/>
<dbReference type="SMART" id="SM00384">
    <property type="entry name" value="AT_hook"/>
    <property type="match status" value="5"/>
</dbReference>
<evidence type="ECO:0000256" key="5">
    <source>
        <dbReference type="ARBA" id="ARBA00022806"/>
    </source>
</evidence>
<feature type="compositionally biased region" description="Basic and acidic residues" evidence="9">
    <location>
        <begin position="50"/>
        <end position="76"/>
    </location>
</feature>
<feature type="compositionally biased region" description="Basic residues" evidence="9">
    <location>
        <begin position="1807"/>
        <end position="1820"/>
    </location>
</feature>
<dbReference type="GO" id="GO:0003677">
    <property type="term" value="F:DNA binding"/>
    <property type="evidence" value="ECO:0007669"/>
    <property type="project" value="UniProtKB-KW"/>
</dbReference>
<feature type="region of interest" description="Disordered" evidence="9">
    <location>
        <begin position="4039"/>
        <end position="4077"/>
    </location>
</feature>
<evidence type="ECO:0000313" key="12">
    <source>
        <dbReference type="Proteomes" id="UP000504629"/>
    </source>
</evidence>
<dbReference type="InterPro" id="IPR001650">
    <property type="entry name" value="Helicase_C-like"/>
</dbReference>
<dbReference type="GO" id="GO:0005524">
    <property type="term" value="F:ATP binding"/>
    <property type="evidence" value="ECO:0007669"/>
    <property type="project" value="UniProtKB-KW"/>
</dbReference>
<evidence type="ECO:0000256" key="7">
    <source>
        <dbReference type="ARBA" id="ARBA00023125"/>
    </source>
</evidence>
<keyword evidence="7" id="KW-0238">DNA-binding</keyword>
<feature type="compositionally biased region" description="Basic and acidic residues" evidence="9">
    <location>
        <begin position="2272"/>
        <end position="2283"/>
    </location>
</feature>
<protein>
    <submittedName>
        <fullName evidence="13">Uncharacterized protein LOC114239330</fullName>
    </submittedName>
</protein>
<feature type="compositionally biased region" description="Polar residues" evidence="9">
    <location>
        <begin position="1789"/>
        <end position="1801"/>
    </location>
</feature>
<feature type="domain" description="Helicase C-terminal" evidence="11">
    <location>
        <begin position="2849"/>
        <end position="3013"/>
    </location>
</feature>
<dbReference type="InterPro" id="IPR017956">
    <property type="entry name" value="AT_hook_DNA-bd_motif"/>
</dbReference>
<dbReference type="Pfam" id="PF00176">
    <property type="entry name" value="SNF2-rel_dom"/>
    <property type="match status" value="1"/>
</dbReference>
<feature type="region of interest" description="Disordered" evidence="9">
    <location>
        <begin position="3231"/>
        <end position="3275"/>
    </location>
</feature>
<sequence>MSEPIELESDNICSTEDAFEEFQCVSMSAQQKYIKLSDLVSPQSSPCDYNSDKSNEKDCDDSKKADTSAKTDKDINIDIPSPTQQVGNLKNSGSSKTLNTFINKAVESDIQVGSRRLSKADSTIGGSTVQESQTVLNYCNKSNQQITESENVICDKNRSVIVGKKRGRKPKQKIIGTRKPSSPPQTYLQEDILSTNMLSNQTEDEESLEINKNHHNRPSKDKIFETNKTTTSEADSTNNIEMSAECTNSSNDLKMKICPKAKEKIFPSHSYKDLTTQLSNQDIRNQHNSSKVELIRRKRGRPKKTHDDKIVNTTTNVDKNQSEVIIDDLPILHNTMLKKSITGSEDKFELQSSDEPEAPVIKSQIITLNDEDVNISENERKKSHSVTENQDSDGDDEISLLSLKSFAAQQLLENRDILSPINKPDDQEQSNSTKVDTIKKKRGRPKKIYENKMINRSLNADKNQSEATNHDLLIAQNSTVLKTPIISEDNLEFKSSDILKSQVLRPPIITLNDEAEISINIEQKNCSKETITENQISDDDEISLMCLKSYTPKQFLDNKDITTPLSTPDNQEQCKSSNVEPIKKKRGRPKKKYEKKTTSRSPNVDKNQSQEINDGLQIVQSSTGPKTSTTYSENKEPSNKSETQVTESQVITLNDEDENIQSYLSENEQKNCPIETENQISNNDEICMLPLNSNNTNIDTSKSDTTKILLESEKSVNNVTNESCVPNSDEAEQPLVNDTSGRPVRRVIRKPIQYDEESDEDPFANVELSDDDLTNGKKNRYYSDDEYIPHGTKKRKGKAITESDSSDSEIMDEIKKKKSSKLLDGPSPKKRGRKSKAEKSAAEACNEQNKYCNVRIGDTNECLESSINQFHDDNDNNETLCELKSSSTTDEFESFLAKKIKGTSLKIKKLSTSDMTDNALTTLQIPVLDPKEIKKSIDTSSQTETALTKSAAVQTCHRYNLPMKANVSLSEGQSVKACEFLSNIVNTTVELGQLMTQKSEDFIKRKINVENVTDTLKMDYCVKKSFLLFKLAKHNLTQMEEDLATQYNTFLKEQNLSWVREEEKEITASTKVSDDSDCEIVEEIVQPTKEVKKTKPLFNPKTVFLNKELSIKIAKKPEEKKKIPIKGRNTLWISNTVLLKKVKPSQSFLAQDSRNKKPPDQNYVTKKMVSDFFLNYYYKKIYEVCNAVASMNWINVNTSCECYHFVTGINFSAASCVNESEDITTISSTSLDMIEEPSPKKFNPETLFKLCTQVLQKQLHSADNHLTLAESKKFQNLRQCDSCENPKTLFWCCMDLLQKCLQKNNTSDLNNLSKEKRLGHEVVLKKIQKPQSLLQCSLQVLLHTSNNNLESKEAFLMNKSTTNGLNFVMKIENMNNFSNAEQMYRPKTLLSFSLIALQKDKVGYLQNQNTAILPDPERDKIHFHGLQYAWSTPKTLFKLCIEKLENKYNKSDDYNNKIVNNLQTKIEMKNALSLKSICYNVIVKILQPIDSTPQETDLTSTKQNVKSLFSLCVEYIQQIQKREQRKYNIDFDEVPSGNPNELKQIAFLNLCRTFFSDKSLELENMNDQVEAFTINSINTLSEEAYFNIERTLDVRNSEYTDDSDIYDEATEFDLNEIEENNLNDEENNWVTHVQMQELRSCFPTASPDQTACNESNIQPVFAQIKLEPEDENTENIDISIVKTESVHNPDEMTIIPESIISKSELIEAPDTEDVEINRTIRSSYDVNLFETFVSNNELTQAVNEKADSIFSQSDLKVQRHHEPDYDQECDTNNSLLIPQTYETIKIGNAKNSLMESSSDEGPSSKKAPNKKKLDKRRAKQKKVDPKSVNKEKISKGKDKLNSEVDTFTRKMREKIRQNQKKNDVSDSESDIPLDIRKIKSDKKKSNIEKNNIDETKQSTNKVPEVEIQCNNVDSTQQFQDNNESSQEPTEIDSFIGFSATELNETTEFQKYLKYLYDKLIPNIADEKKLGTSVITQIENKRSSVTQIESEQPNNRPETPLINYEDPAEEVQCEPSLHIFNDFMEDFQKTNDNNPHMLNSACKYTERNGWQCYPINVKDTKLYQQTQIILDKLPESFVNVYFQYQEIASKDNQDREIDRLTDLTSLNRIPKEMTTKSRPRSKESKHEKNQENVSSDARLPHLEQHELSPSDDDVDADDSIAPAMPTRNVENNIAKDSLMNDSGDEDKTECIEEEPEHISVPKRPGPKSKTVPESKAEKSIMLTADKVMNKELNLLNTPAVIQEEPIATTRKGPVTRNKSNPKPKSSPNQRGVATKEDSSSEEEKLWVNTKEKLLKRLEKKDNASVEDAKRAKLVNEFIERRGDGLDSRKRTRNPRYRKSKKFLLEREKQLKTLSKELYGEAEGGPSGKGCGNHLFKGRRNIRKVIDKKSLTHRTVLANVEELERKRRLLARQTRLREHLGCEEDVNVMVINDEVCLEYDFEENRPVVTIHPFFTKVMKAHQYEGVKFMWDACFESVEHIAAGKPGSGCILAHCMGLGKTLQVLALLHTVLTHPGVGIQRVLVCCPLSTVLNWVDEIHKWIGPVTNQIKPRKLRKKLQVFELSKLKKTYERAYQLEDWYNGGGIFIIGYELFRSLSTLDPELDDIRPTIVNKIRTALLDPGPDIIVCDEGHLLKNDCSVLAVAMSRVATRRRIVLTGTPMQNNLREYFCMVNFVKPNLLGTYSEFSNRFENPIMNGQHRDSRQEDIRLMKARTHILHKVLEGCLQRQEASVLYPYLPKKHEYTVFIALTQCQWDLYKHYLLHYGKQTKNSILKDFHILQKIWSHPQVLHIFQTKARDEKAKIKAEKLEDDLAHEDITSEDIKPAETEVWWLQYLDGGKMLDSLESSNKFAAVFQILEECTALGDKVLIFSTSLFTLDALEYFLRKIKNWSLGHDYYRLDGSVPPEVRQKWCREFNAENNIKTKLFLISTRAGSLGLNMTAANRVIILDTSWNPAHDIQSIFRVYRFGQRKDCYIYRFVAMGTMEQKIYERSVTKQAVACRVVDEQQIERHYNSAELTELYRFDETGASVAGGVAVGVQDVALLRLARDAAIHAVHEHDSLLRGSTEPGLPEHERAAAWMQFQQEHAHKQMQNELAANNTRISSKLQGHEYAKSPVPQPSPRKDEGPKTKRGKKNSAVPPQDCAAESSIQGSLINEIRNILINHNFQISKSEDLLNFVNKVRMIVSTGSPSDDAVAMSVAGLLLQQRWMAMPVAIAMVCEAIKRRVVEEGLKQTHVVGPDATPPAVTPPDATPPDAPQTSAAQRQDASVGSRRTKRKAAIAAERHLDMIVPNLLDDDSDLDTEPAYTEPAHTNPTRKTEQKSGKKIKMTTTIDMEPANSARDNIEMHRSNTVEREPVNAAASIPTAPPKDAEVVDLDSEPQNDTPDVIVDSDEGVEVNSVISNRPKRMTTSERSRKNKNAKSNNKETDNDTYSILIENDSELAKDPQHGAPRPHDTSAERPIKIKKVAQIDVELVSNAEPEAAIALSDDDEPIVKTNKITYTPKTSKKKKPQGKINLPPLLLTNENFIKIVAHTYLSGNPKLDRDAALLAAQYSTLKALKEVEATGKLLDSGPIYDIAVKELGVELLTKLHGTMSKPTRSAEYSAASLLKKSLMNIENQIKEDTANEPTVRTHEHPPPPPPRVPPLIIQRNKKTGLNTAINGHPKGSFDHNDDPNVEKLSQHEPRKHVVPIRMYQRPTAPAPATVHTTLTSDECILPDDDDVIISDILPAVSCPVPTPSTQTSSANKVVAGTSRDYSIATGLPQYLGRPDHPRVPEDNQAAVVNTERAVSTQGPADCICLDSDDDEGPAPPHPVSISYTPPVPAPQRSDGQPQYITGDTKRTPKPPAAETIAAANPTAPPTQGPADCICLDSDDDEGPAPPHPVSISYTPPVPAPQRSDGQPQYITGDTKRTPKPPAAETIAAANPTAPPVVLTYGRNRKSLSLAVKTTAPPIAAVPPTHVSVSEPPRTADVVSPVDKAKSQEPRAPAPAEAPPEPMSMFKNVVHIMAHDAHPLSKSEPSHKAGNRLQTVRLLPVKKLRAQVDDPVASSSKSLEWNAQPKAKRAPKSNRPADNRTVINLTELGPVSSVTAPSKHTTSASTSKVPLSKSVTIVSKPSNIALHKKTICLIAPKMMTIKAVNDNKKRPSILTKVKPVLATKLVMKDVKTKKRTIPSPPQEPAKKRKVNEMSLEDFDIDNIDDIIELD</sequence>
<feature type="compositionally biased region" description="Basic residues" evidence="9">
    <location>
        <begin position="583"/>
        <end position="594"/>
    </location>
</feature>
<feature type="compositionally biased region" description="Basic and acidic residues" evidence="9">
    <location>
        <begin position="2137"/>
        <end position="2147"/>
    </location>
</feature>
<feature type="compositionally biased region" description="Basic and acidic residues" evidence="9">
    <location>
        <begin position="1821"/>
        <end position="1864"/>
    </location>
</feature>
<dbReference type="GO" id="GO:0004386">
    <property type="term" value="F:helicase activity"/>
    <property type="evidence" value="ECO:0007669"/>
    <property type="project" value="UniProtKB-KW"/>
</dbReference>
<evidence type="ECO:0000313" key="13">
    <source>
        <dbReference type="RefSeq" id="XP_028025282.1"/>
    </source>
</evidence>
<dbReference type="InterPro" id="IPR049730">
    <property type="entry name" value="SNF2/RAD54-like_C"/>
</dbReference>
<dbReference type="OrthoDB" id="2020972at2759"/>
<evidence type="ECO:0000256" key="2">
    <source>
        <dbReference type="ARBA" id="ARBA00007025"/>
    </source>
</evidence>
<feature type="region of interest" description="Disordered" evidence="9">
    <location>
        <begin position="719"/>
        <end position="841"/>
    </location>
</feature>
<feature type="region of interest" description="Disordered" evidence="9">
    <location>
        <begin position="3951"/>
        <end position="3993"/>
    </location>
</feature>
<dbReference type="InterPro" id="IPR000330">
    <property type="entry name" value="SNF2_N"/>
</dbReference>